<keyword evidence="2" id="KW-1185">Reference proteome</keyword>
<reference evidence="1" key="1">
    <citation type="submission" date="2018-11" db="EMBL/GenBank/DDBJ databases">
        <authorList>
            <consortium name="Pathogen Informatics"/>
        </authorList>
    </citation>
    <scope>NUCLEOTIDE SEQUENCE</scope>
</reference>
<name>A0A448WJ20_9PLAT</name>
<dbReference type="EMBL" id="CAAALY010016401">
    <property type="protein sequence ID" value="VEL12965.1"/>
    <property type="molecule type" value="Genomic_DNA"/>
</dbReference>
<dbReference type="Proteomes" id="UP000784294">
    <property type="component" value="Unassembled WGS sequence"/>
</dbReference>
<evidence type="ECO:0000313" key="1">
    <source>
        <dbReference type="EMBL" id="VEL12965.1"/>
    </source>
</evidence>
<evidence type="ECO:0000313" key="2">
    <source>
        <dbReference type="Proteomes" id="UP000784294"/>
    </source>
</evidence>
<dbReference type="AlphaFoldDB" id="A0A448WJ20"/>
<proteinExistence type="predicted"/>
<organism evidence="1 2">
    <name type="scientific">Protopolystoma xenopodis</name>
    <dbReference type="NCBI Taxonomy" id="117903"/>
    <lineage>
        <taxon>Eukaryota</taxon>
        <taxon>Metazoa</taxon>
        <taxon>Spiralia</taxon>
        <taxon>Lophotrochozoa</taxon>
        <taxon>Platyhelminthes</taxon>
        <taxon>Monogenea</taxon>
        <taxon>Polyopisthocotylea</taxon>
        <taxon>Polystomatidea</taxon>
        <taxon>Polystomatidae</taxon>
        <taxon>Protopolystoma</taxon>
    </lineage>
</organism>
<comment type="caution">
    <text evidence="1">The sequence shown here is derived from an EMBL/GenBank/DDBJ whole genome shotgun (WGS) entry which is preliminary data.</text>
</comment>
<sequence>MNPLFRSANPTGAIYPHLPHGPVDPLLVFLFDQFHSVTVKMYVLLQALPLKILQARTPPLHRTDRQGSDSHT</sequence>
<gene>
    <name evidence="1" type="ORF">PXEA_LOCUS6405</name>
</gene>
<protein>
    <submittedName>
        <fullName evidence="1">Uncharacterized protein</fullName>
    </submittedName>
</protein>
<accession>A0A448WJ20</accession>